<feature type="domain" description="Mce/MlaD" evidence="1">
    <location>
        <begin position="33"/>
        <end position="106"/>
    </location>
</feature>
<name>A0A1H0G9N2_9PSEU</name>
<keyword evidence="3" id="KW-1185">Reference proteome</keyword>
<protein>
    <submittedName>
        <fullName evidence="2">Phospholipid/cholesterol/gamma-HCH transport system substrate-binding protein</fullName>
    </submittedName>
</protein>
<dbReference type="InterPro" id="IPR052336">
    <property type="entry name" value="MlaD_Phospholipid_Transporter"/>
</dbReference>
<evidence type="ECO:0000313" key="2">
    <source>
        <dbReference type="EMBL" id="SDO03592.1"/>
    </source>
</evidence>
<dbReference type="Proteomes" id="UP000199651">
    <property type="component" value="Unassembled WGS sequence"/>
</dbReference>
<dbReference type="AlphaFoldDB" id="A0A1H0G9N2"/>
<evidence type="ECO:0000259" key="1">
    <source>
        <dbReference type="Pfam" id="PF02470"/>
    </source>
</evidence>
<dbReference type="EMBL" id="FNJB01000001">
    <property type="protein sequence ID" value="SDO03592.1"/>
    <property type="molecule type" value="Genomic_DNA"/>
</dbReference>
<sequence length="355" mass="36738">MKSRLAAALTGVCVFTLLAAGAWYTFKPGAVLRVSADFTAADQVYPGNRVAILGVPVGTVESVTPVGSVVRVTMTLPGDTRIPDSAQAYIMSPQIVSDRFVELSPPYRTGGELRDGAVIPVERTHAPIKWDQLVGAMDTLATALGPNGANKNGDLTALLHSAAVTAKDNGPALRDAVVKISQATSLLAGDTGDLGAVLGNVDKLVQVVADHRTEIATLTQVVGRLGTDLTTERDGISKTIGDLSAVLSEVDKLVRAHGGALSEDLTNLANLTGTLAAHQQNLAETLDVLPLAMGNTARAVSPDERLRLRMDMSTNLSQFPASAALCQRLPVPLCSGPGLVNPIPLPPSGLPLGGG</sequence>
<accession>A0A1H0G9N2</accession>
<dbReference type="NCBIfam" id="TIGR00996">
    <property type="entry name" value="Mtu_fam_mce"/>
    <property type="match status" value="1"/>
</dbReference>
<dbReference type="PANTHER" id="PTHR33371:SF4">
    <property type="entry name" value="INTERMEMBRANE PHOSPHOLIPID TRANSPORT SYSTEM BINDING PROTEIN MLAD"/>
    <property type="match status" value="1"/>
</dbReference>
<organism evidence="2 3">
    <name type="scientific">Actinokineospora alba</name>
    <dbReference type="NCBI Taxonomy" id="504798"/>
    <lineage>
        <taxon>Bacteria</taxon>
        <taxon>Bacillati</taxon>
        <taxon>Actinomycetota</taxon>
        <taxon>Actinomycetes</taxon>
        <taxon>Pseudonocardiales</taxon>
        <taxon>Pseudonocardiaceae</taxon>
        <taxon>Actinokineospora</taxon>
    </lineage>
</organism>
<dbReference type="InterPro" id="IPR003399">
    <property type="entry name" value="Mce/MlaD"/>
</dbReference>
<dbReference type="RefSeq" id="WP_133794811.1">
    <property type="nucleotide sequence ID" value="NZ_FNDV01000003.1"/>
</dbReference>
<proteinExistence type="predicted"/>
<evidence type="ECO:0000313" key="3">
    <source>
        <dbReference type="Proteomes" id="UP000199651"/>
    </source>
</evidence>
<dbReference type="PANTHER" id="PTHR33371">
    <property type="entry name" value="INTERMEMBRANE PHOSPHOLIPID TRANSPORT SYSTEM BINDING PROTEIN MLAD-RELATED"/>
    <property type="match status" value="1"/>
</dbReference>
<dbReference type="OrthoDB" id="4516955at2"/>
<dbReference type="InterPro" id="IPR005693">
    <property type="entry name" value="Mce"/>
</dbReference>
<gene>
    <name evidence="2" type="ORF">SAMN05192558_101717</name>
</gene>
<dbReference type="GO" id="GO:0005576">
    <property type="term" value="C:extracellular region"/>
    <property type="evidence" value="ECO:0007669"/>
    <property type="project" value="TreeGrafter"/>
</dbReference>
<dbReference type="Pfam" id="PF02470">
    <property type="entry name" value="MlaD"/>
    <property type="match status" value="1"/>
</dbReference>
<dbReference type="STRING" id="504798.SAMN05421871_103154"/>
<reference evidence="3" key="1">
    <citation type="submission" date="2016-10" db="EMBL/GenBank/DDBJ databases">
        <authorList>
            <person name="Varghese N."/>
            <person name="Submissions S."/>
        </authorList>
    </citation>
    <scope>NUCLEOTIDE SEQUENCE [LARGE SCALE GENOMIC DNA]</scope>
    <source>
        <strain evidence="3">IBRC-M 10655</strain>
    </source>
</reference>